<dbReference type="InterPro" id="IPR005888">
    <property type="entry name" value="dTDP_Gluc_deHydtase"/>
</dbReference>
<evidence type="ECO:0000256" key="3">
    <source>
        <dbReference type="ARBA" id="ARBA00023239"/>
    </source>
</evidence>
<sequence>MKVLVYGSKGWIGGQFVEILKQNNIEFIEGSSRTDNETTLNNEIETTSPTHVVSFIGRTHGKINNKTYTTIDYLEQEGKLLENVRDNLFSPLLLANICLTKNIHYTYLGTGCIFKFDEAHPYGKEESGFTEDSLPNFFGSSYSVVKGFTDRMMSFYKSNVLNLRIRMPITGMKNPRNFITKIVNYEKVCSVPNSMTVLPELLPYVLDMMRNKLTGTINLTNPGLISHNEILQMYKEIVDSDFTWNNFTQEEQRKILAADRSNNFLETTKLQTLYPTIKNIRNSVRECLIQYKSSLNETNDVNLLITGGCGFIGSNFINYYFPKEKIAKLVNFDAMYYCANKENVDESIRKSPKYVLIEGNLCDEKLVKETLYEHQITHIIHFAAQSHVQKSFDDSLIFTKDNVLGTHVLLECSRKYNRIKKFVHVSTDEVYGESMNTVDETHKTEHSVLCPTNPYAATKAGAELIAQSYCHSYKMPIIITRGNNVYGPNQYPEKLIPRFIKLLKENKKLTIQGNGSSVRAFMHAYDTAKAFECVLEKGIIGEIYNLGCDEGMEYSVMDVAKTLIKLMKNTDEYNTWIEYVEDRPFNDQRYYISNKKLKDLGWFIEKDFIENLKILVRI</sequence>
<reference evidence="5" key="1">
    <citation type="journal article" date="2020" name="Nature">
        <title>Giant virus diversity and host interactions through global metagenomics.</title>
        <authorList>
            <person name="Schulz F."/>
            <person name="Roux S."/>
            <person name="Paez-Espino D."/>
            <person name="Jungbluth S."/>
            <person name="Walsh D.A."/>
            <person name="Denef V.J."/>
            <person name="McMahon K.D."/>
            <person name="Konstantinidis K.T."/>
            <person name="Eloe-Fadrosh E.A."/>
            <person name="Kyrpides N.C."/>
            <person name="Woyke T."/>
        </authorList>
    </citation>
    <scope>NUCLEOTIDE SEQUENCE</scope>
    <source>
        <strain evidence="5">GVMAG-M-3300023174-182</strain>
    </source>
</reference>
<dbReference type="InterPro" id="IPR036291">
    <property type="entry name" value="NAD(P)-bd_dom_sf"/>
</dbReference>
<proteinExistence type="predicted"/>
<evidence type="ECO:0000259" key="4">
    <source>
        <dbReference type="Pfam" id="PF16363"/>
    </source>
</evidence>
<dbReference type="FunFam" id="3.40.50.720:FF:000304">
    <property type="entry name" value="UDP-glucose 4,6-dehydratase"/>
    <property type="match status" value="1"/>
</dbReference>
<dbReference type="CDD" id="cd05246">
    <property type="entry name" value="dTDP_GD_SDR_e"/>
    <property type="match status" value="1"/>
</dbReference>
<organism evidence="5">
    <name type="scientific">viral metagenome</name>
    <dbReference type="NCBI Taxonomy" id="1070528"/>
    <lineage>
        <taxon>unclassified sequences</taxon>
        <taxon>metagenomes</taxon>
        <taxon>organismal metagenomes</taxon>
    </lineage>
</organism>
<name>A0A6C0DJB1_9ZZZZ</name>
<dbReference type="Pfam" id="PF16363">
    <property type="entry name" value="GDP_Man_Dehyd"/>
    <property type="match status" value="1"/>
</dbReference>
<evidence type="ECO:0000313" key="5">
    <source>
        <dbReference type="EMBL" id="QHT16364.1"/>
    </source>
</evidence>
<dbReference type="SUPFAM" id="SSF51735">
    <property type="entry name" value="NAD(P)-binding Rossmann-fold domains"/>
    <property type="match status" value="2"/>
</dbReference>
<dbReference type="AlphaFoldDB" id="A0A6C0DJB1"/>
<keyword evidence="2" id="KW-0520">NAD</keyword>
<dbReference type="Gene3D" id="3.40.50.720">
    <property type="entry name" value="NAD(P)-binding Rossmann-like Domain"/>
    <property type="match status" value="2"/>
</dbReference>
<evidence type="ECO:0000256" key="1">
    <source>
        <dbReference type="ARBA" id="ARBA00001911"/>
    </source>
</evidence>
<dbReference type="GO" id="GO:0008460">
    <property type="term" value="F:dTDP-glucose 4,6-dehydratase activity"/>
    <property type="evidence" value="ECO:0007669"/>
    <property type="project" value="InterPro"/>
</dbReference>
<dbReference type="GO" id="GO:0009225">
    <property type="term" value="P:nucleotide-sugar metabolic process"/>
    <property type="evidence" value="ECO:0007669"/>
    <property type="project" value="InterPro"/>
</dbReference>
<keyword evidence="3" id="KW-0456">Lyase</keyword>
<evidence type="ECO:0000256" key="2">
    <source>
        <dbReference type="ARBA" id="ARBA00023027"/>
    </source>
</evidence>
<comment type="cofactor">
    <cofactor evidence="1">
        <name>NAD(+)</name>
        <dbReference type="ChEBI" id="CHEBI:57540"/>
    </cofactor>
</comment>
<accession>A0A6C0DJB1</accession>
<dbReference type="InterPro" id="IPR016040">
    <property type="entry name" value="NAD(P)-bd_dom"/>
</dbReference>
<protein>
    <recommendedName>
        <fullName evidence="4">NAD(P)-binding domain-containing protein</fullName>
    </recommendedName>
</protein>
<feature type="domain" description="NAD(P)-binding" evidence="4">
    <location>
        <begin position="304"/>
        <end position="610"/>
    </location>
</feature>
<dbReference type="Gene3D" id="3.90.25.10">
    <property type="entry name" value="UDP-galactose 4-epimerase, domain 1"/>
    <property type="match status" value="1"/>
</dbReference>
<dbReference type="EMBL" id="MN739621">
    <property type="protein sequence ID" value="QHT16364.1"/>
    <property type="molecule type" value="Genomic_DNA"/>
</dbReference>
<dbReference type="PANTHER" id="PTHR43000">
    <property type="entry name" value="DTDP-D-GLUCOSE 4,6-DEHYDRATASE-RELATED"/>
    <property type="match status" value="1"/>
</dbReference>